<protein>
    <submittedName>
        <fullName evidence="1">Putative ASCH domain-containing protein</fullName>
    </submittedName>
</protein>
<dbReference type="AlphaFoldDB" id="A0A6M3L0R0"/>
<dbReference type="EMBL" id="MT142735">
    <property type="protein sequence ID" value="QJA87840.1"/>
    <property type="molecule type" value="Genomic_DNA"/>
</dbReference>
<reference evidence="1" key="1">
    <citation type="submission" date="2020-03" db="EMBL/GenBank/DDBJ databases">
        <title>The deep terrestrial virosphere.</title>
        <authorList>
            <person name="Holmfeldt K."/>
            <person name="Nilsson E."/>
            <person name="Simone D."/>
            <person name="Lopez-Fernandez M."/>
            <person name="Wu X."/>
            <person name="de Brujin I."/>
            <person name="Lundin D."/>
            <person name="Andersson A."/>
            <person name="Bertilsson S."/>
            <person name="Dopson M."/>
        </authorList>
    </citation>
    <scope>NUCLEOTIDE SEQUENCE</scope>
    <source>
        <strain evidence="1">MM415B02883</strain>
    </source>
</reference>
<accession>A0A6M3L0R0</accession>
<dbReference type="SUPFAM" id="SSF88697">
    <property type="entry name" value="PUA domain-like"/>
    <property type="match status" value="1"/>
</dbReference>
<organism evidence="1">
    <name type="scientific">viral metagenome</name>
    <dbReference type="NCBI Taxonomy" id="1070528"/>
    <lineage>
        <taxon>unclassified sequences</taxon>
        <taxon>metagenomes</taxon>
        <taxon>organismal metagenomes</taxon>
    </lineage>
</organism>
<evidence type="ECO:0000313" key="1">
    <source>
        <dbReference type="EMBL" id="QJA87840.1"/>
    </source>
</evidence>
<gene>
    <name evidence="1" type="ORF">MM415B02883_0019</name>
</gene>
<proteinExistence type="predicted"/>
<sequence>MTVKALSIKQPWAWLICAGYKDIENRNWRIGRKSRHGPYSSYHQANFSIELPRRIYVHASKQVDNEGAIWLWDMQEQLGIKDCMSQWVDICNTWKQGAIIGEVDITGCVEKSDSPWFTGKYGFTLANPVLYEKPIPCKGRLGFFEPEIPESTKIIEKGE</sequence>
<dbReference type="InterPro" id="IPR015947">
    <property type="entry name" value="PUA-like_sf"/>
</dbReference>
<dbReference type="Gene3D" id="2.30.130.30">
    <property type="entry name" value="Hypothetical protein"/>
    <property type="match status" value="1"/>
</dbReference>
<name>A0A6M3L0R0_9ZZZZ</name>